<name>A0AAV2PL78_MEGNR</name>
<accession>A0AAV2PL78</accession>
<dbReference type="AlphaFoldDB" id="A0AAV2PL78"/>
<keyword evidence="2" id="KW-1185">Reference proteome</keyword>
<dbReference type="Proteomes" id="UP001497623">
    <property type="component" value="Unassembled WGS sequence"/>
</dbReference>
<organism evidence="1 2">
    <name type="scientific">Meganyctiphanes norvegica</name>
    <name type="common">Northern krill</name>
    <name type="synonym">Thysanopoda norvegica</name>
    <dbReference type="NCBI Taxonomy" id="48144"/>
    <lineage>
        <taxon>Eukaryota</taxon>
        <taxon>Metazoa</taxon>
        <taxon>Ecdysozoa</taxon>
        <taxon>Arthropoda</taxon>
        <taxon>Crustacea</taxon>
        <taxon>Multicrustacea</taxon>
        <taxon>Malacostraca</taxon>
        <taxon>Eumalacostraca</taxon>
        <taxon>Eucarida</taxon>
        <taxon>Euphausiacea</taxon>
        <taxon>Euphausiidae</taxon>
        <taxon>Meganyctiphanes</taxon>
    </lineage>
</organism>
<gene>
    <name evidence="1" type="ORF">MNOR_LOCUS1186</name>
</gene>
<comment type="caution">
    <text evidence="1">The sequence shown here is derived from an EMBL/GenBank/DDBJ whole genome shotgun (WGS) entry which is preliminary data.</text>
</comment>
<reference evidence="1 2" key="1">
    <citation type="submission" date="2024-05" db="EMBL/GenBank/DDBJ databases">
        <authorList>
            <person name="Wallberg A."/>
        </authorList>
    </citation>
    <scope>NUCLEOTIDE SEQUENCE [LARGE SCALE GENOMIC DNA]</scope>
</reference>
<evidence type="ECO:0000313" key="1">
    <source>
        <dbReference type="EMBL" id="CAL4060258.1"/>
    </source>
</evidence>
<protein>
    <submittedName>
        <fullName evidence="1">Uncharacterized protein</fullName>
    </submittedName>
</protein>
<proteinExistence type="predicted"/>
<sequence>MQNKFIRFILNLDNRNHIGNKELAKTGFLKVPGRVKQLKLGHVIRIKNKTSPYYLSANFQSLNESEDRTITKSKVSNFYKPRVCANTFVYSAINEWHNVPSKIKEIKN</sequence>
<dbReference type="EMBL" id="CAXKWB010000302">
    <property type="protein sequence ID" value="CAL4060258.1"/>
    <property type="molecule type" value="Genomic_DNA"/>
</dbReference>
<evidence type="ECO:0000313" key="2">
    <source>
        <dbReference type="Proteomes" id="UP001497623"/>
    </source>
</evidence>